<evidence type="ECO:0000313" key="3">
    <source>
        <dbReference type="Proteomes" id="UP001305414"/>
    </source>
</evidence>
<dbReference type="AlphaFoldDB" id="A0AAN7UWS4"/>
<dbReference type="Pfam" id="PF06985">
    <property type="entry name" value="HET"/>
    <property type="match status" value="1"/>
</dbReference>
<evidence type="ECO:0000313" key="2">
    <source>
        <dbReference type="EMBL" id="KAK5635724.1"/>
    </source>
</evidence>
<dbReference type="EMBL" id="JAWHQM010000057">
    <property type="protein sequence ID" value="KAK5635724.1"/>
    <property type="molecule type" value="Genomic_DNA"/>
</dbReference>
<comment type="caution">
    <text evidence="2">The sequence shown here is derived from an EMBL/GenBank/DDBJ whole genome shotgun (WGS) entry which is preliminary data.</text>
</comment>
<dbReference type="InterPro" id="IPR010730">
    <property type="entry name" value="HET"/>
</dbReference>
<name>A0AAN7UWS4_9PEZI</name>
<dbReference type="InterPro" id="IPR052895">
    <property type="entry name" value="HetReg/Transcr_Mod"/>
</dbReference>
<gene>
    <name evidence="2" type="ORF">RRF57_011436</name>
</gene>
<keyword evidence="3" id="KW-1185">Reference proteome</keyword>
<accession>A0AAN7UWS4</accession>
<reference evidence="2 3" key="1">
    <citation type="submission" date="2023-10" db="EMBL/GenBank/DDBJ databases">
        <title>Draft genome sequence of Xylaria bambusicola isolate GMP-LS, the root and basal stem rot pathogen of sugarcane in Indonesia.</title>
        <authorList>
            <person name="Selvaraj P."/>
            <person name="Muralishankar V."/>
            <person name="Muruganantham S."/>
            <person name="Sp S."/>
            <person name="Haryani S."/>
            <person name="Lau K.J.X."/>
            <person name="Naqvi N.I."/>
        </authorList>
    </citation>
    <scope>NUCLEOTIDE SEQUENCE [LARGE SCALE GENOMIC DNA]</scope>
    <source>
        <strain evidence="2">GMP-LS</strain>
    </source>
</reference>
<dbReference type="PANTHER" id="PTHR24148">
    <property type="entry name" value="ANKYRIN REPEAT DOMAIN-CONTAINING PROTEIN 39 HOMOLOG-RELATED"/>
    <property type="match status" value="1"/>
</dbReference>
<dbReference type="PANTHER" id="PTHR24148:SF64">
    <property type="entry name" value="HETEROKARYON INCOMPATIBILITY DOMAIN-CONTAINING PROTEIN"/>
    <property type="match status" value="1"/>
</dbReference>
<dbReference type="Proteomes" id="UP001305414">
    <property type="component" value="Unassembled WGS sequence"/>
</dbReference>
<evidence type="ECO:0000259" key="1">
    <source>
        <dbReference type="Pfam" id="PF06985"/>
    </source>
</evidence>
<proteinExistence type="predicted"/>
<sequence length="805" mass="90999">MASPRYLLHRYNGTQFSILETNGHSYDYDIVSYCWGDSVNRYQYNHVREKGKGDGLDSEKDQIEGLKWDITIKREKVEMFKKLMCFKDVDFMWVDSLCINKTDKQQETEELAKMFQYYKQARNCYLMMDMPELFDPQEISDDLKLLDHIISNIGGASLLVETMRLSPNLEERLHSWSKKPWISDALSEAVAEISGMDIGVMNCYNTCISQVKSIFENKYFTRVWTFQEMILGKNLQIIGVTAKKMSSIGSLFKWMELARDCDDKARKLYGWIDRARIVKTESISLVLRLIADDINHLHALKEVVMSIDAARIDIINGGPQWWVENQKGISNIFSAIALTPRSCRDMQDLFRGLLGIFSGLFTPAEIEEDIKGNDMNKMSFTFFKRLSSRTGVAWTKLSVSSRQRGQWDWIPIVEQKRGSIEQCENVKPGAESDIEKSVEMVGVVESKEEPEPNHLKTDIFTGVVRLGYLRQSGVAKARGLTGLLGKPQKLMSVHLKEENPQFHFTFKGCNCGKSIGLFRREKIPTHDQPVDVTGDETGRTLAECATILGCIMDPAGDVLEYKRELLKRLDPYWTATDISAKPLEWPDRCVSGTYWASIQSPFGLPTHNMSMNYRLGAITSCGSRLAKGTTANISCEVRVNCGCTIIAPFSLIFEALTAVTGSNLGSANAGRDREDRIYLSDGLGLVQVGDLGKTYNLMAFGGDMKFHTSWASCCRSSRKTLPQKLSQMAPPTGRALIKSDFNHGMMHMLRNYGYVETPSGNLLIYRDHPLAKYQITGVCIDAKIQRKREILDQSGMPLTKGVRIK</sequence>
<feature type="domain" description="Heterokaryon incompatibility" evidence="1">
    <location>
        <begin position="28"/>
        <end position="228"/>
    </location>
</feature>
<organism evidence="2 3">
    <name type="scientific">Xylaria bambusicola</name>
    <dbReference type="NCBI Taxonomy" id="326684"/>
    <lineage>
        <taxon>Eukaryota</taxon>
        <taxon>Fungi</taxon>
        <taxon>Dikarya</taxon>
        <taxon>Ascomycota</taxon>
        <taxon>Pezizomycotina</taxon>
        <taxon>Sordariomycetes</taxon>
        <taxon>Xylariomycetidae</taxon>
        <taxon>Xylariales</taxon>
        <taxon>Xylariaceae</taxon>
        <taxon>Xylaria</taxon>
    </lineage>
</organism>
<protein>
    <recommendedName>
        <fullName evidence="1">Heterokaryon incompatibility domain-containing protein</fullName>
    </recommendedName>
</protein>